<reference evidence="17" key="1">
    <citation type="journal article" date="2021" name="Front. Plant Sci.">
        <title>Chromosome-Scale Genome Assembly for Chinese Sour Jujube and Insights Into Its Genome Evolution and Domestication Signature.</title>
        <authorList>
            <person name="Shen L.-Y."/>
            <person name="Luo H."/>
            <person name="Wang X.-L."/>
            <person name="Wang X.-M."/>
            <person name="Qiu X.-J."/>
            <person name="Liu H."/>
            <person name="Zhou S.-S."/>
            <person name="Jia K.-H."/>
            <person name="Nie S."/>
            <person name="Bao Y.-T."/>
            <person name="Zhang R.-G."/>
            <person name="Yun Q.-Z."/>
            <person name="Chai Y.-H."/>
            <person name="Lu J.-Y."/>
            <person name="Li Y."/>
            <person name="Zhao S.-W."/>
            <person name="Mao J.-F."/>
            <person name="Jia S.-G."/>
            <person name="Mao Y.-M."/>
        </authorList>
    </citation>
    <scope>NUCLEOTIDE SEQUENCE</scope>
    <source>
        <strain evidence="17">AT0</strain>
        <tissue evidence="17">Leaf</tissue>
    </source>
</reference>
<accession>A0A978VUJ7</accession>
<dbReference type="InterPro" id="IPR011990">
    <property type="entry name" value="TPR-like_helical_dom_sf"/>
</dbReference>
<comment type="cofactor">
    <cofactor evidence="13">
        <name>heme</name>
        <dbReference type="ChEBI" id="CHEBI:30413"/>
    </cofactor>
</comment>
<feature type="repeat" description="PPR" evidence="14">
    <location>
        <begin position="687"/>
        <end position="721"/>
    </location>
</feature>
<keyword evidence="6 13" id="KW-0479">Metal-binding</keyword>
<dbReference type="GO" id="GO:0005506">
    <property type="term" value="F:iron ion binding"/>
    <property type="evidence" value="ECO:0007669"/>
    <property type="project" value="InterPro"/>
</dbReference>
<gene>
    <name evidence="17" type="ORF">FEM48_Zijuj02G0079700</name>
</gene>
<evidence type="ECO:0000256" key="2">
    <source>
        <dbReference type="ARBA" id="ARBA00007626"/>
    </source>
</evidence>
<evidence type="ECO:0000256" key="11">
    <source>
        <dbReference type="ARBA" id="ARBA00023033"/>
    </source>
</evidence>
<evidence type="ECO:0000256" key="9">
    <source>
        <dbReference type="ARBA" id="ARBA00023002"/>
    </source>
</evidence>
<feature type="transmembrane region" description="Helical" evidence="16">
    <location>
        <begin position="12"/>
        <end position="31"/>
    </location>
</feature>
<sequence>MEEACSIKCMGMVWVFIGCLLLMSMYIYYTFRVKAKIIRSKFRKQGINGPLPSVILGNVPEMRQILSRTSVNDHVKEKLLIDHSLSLFPYLKQWSKQFGATFMFALGGMQILYVCDVKLVKEFSIFKWLDLGKPAYLQKDRGPLLGKGLISTNGALWAHQRKTESPHLYMSKIKDMVNLMVESANTLVKTWESKINQTDGGVVDLPVHDYVRSFSSTVISKILFGSNYEQGNTIFPKHGALLKAMASPTILNGIPFSKFLPTKKNMEVWRLEKEINSIIIDIKNRHIGRPHQDENMLKVIMEGAKNAKLGPTAEDQYIVDNCKNLFLAGSEVPAVAAMWGLMLLALHPEWQARLALRFSKFVAAMEMVIQEVLRLYPAVIFVSRQALEDVKVGEMLVPKGVNIWIWMLELHRDPELWGPDAYKFNPERFANGVSGACKCPQAYLPFGVGRRVCPGQSLAMVELKILFALIVSNFTLSVSPKYSHSPVYGLLLQPEHGQLFIRSSLKVVVSLVGVSCWCLSQTILARPFASLRVETSDPVVQETQNPEVADSPTPDGKRGSSSKSYIWVNPSSPKASQLRRKSYDARYTKLVRLAEALNSCNSTEDDVANVLEDLGDRIVEQDAVVVLNNMVNPKNALLALKFFQSKLKPKREVILYNVTLKVFRKCKDLDRAEKLFDEMLERGVKPDNVTFSTMISYARMSSFLDKAVEWFEKMPTFGCDPDDVTYSAMIDAYGRAGNVDMAFSLYDRARTEKWRIDPVTFSTLIKIHGQSGNFDGCLNVYEEMKAIGAKTNLVIYNTLLDAMGRAKRPWQAKKIYKEMTENGFSPNWMPRLVVHSWEF</sequence>
<keyword evidence="5 16" id="KW-0812">Transmembrane</keyword>
<dbReference type="GO" id="GO:0016020">
    <property type="term" value="C:membrane"/>
    <property type="evidence" value="ECO:0007669"/>
    <property type="project" value="UniProtKB-SubCell"/>
</dbReference>
<evidence type="ECO:0000256" key="5">
    <source>
        <dbReference type="ARBA" id="ARBA00022692"/>
    </source>
</evidence>
<comment type="caution">
    <text evidence="17">The sequence shown here is derived from an EMBL/GenBank/DDBJ whole genome shotgun (WGS) entry which is preliminary data.</text>
</comment>
<dbReference type="InterPro" id="IPR017972">
    <property type="entry name" value="Cyt_P450_CS"/>
</dbReference>
<dbReference type="FunFam" id="1.25.40.10:FF:000509">
    <property type="entry name" value="Pentatricopeptide repeat-containing protein At4g16390, chloroplastic"/>
    <property type="match status" value="1"/>
</dbReference>
<dbReference type="GO" id="GO:0020037">
    <property type="term" value="F:heme binding"/>
    <property type="evidence" value="ECO:0007669"/>
    <property type="project" value="InterPro"/>
</dbReference>
<dbReference type="PRINTS" id="PR00463">
    <property type="entry name" value="EP450I"/>
</dbReference>
<evidence type="ECO:0000313" key="17">
    <source>
        <dbReference type="EMBL" id="KAH7542492.1"/>
    </source>
</evidence>
<dbReference type="InterPro" id="IPR050665">
    <property type="entry name" value="Cytochrome_P450_Monooxygen"/>
</dbReference>
<feature type="repeat" description="PPR" evidence="14">
    <location>
        <begin position="722"/>
        <end position="756"/>
    </location>
</feature>
<dbReference type="PRINTS" id="PR00385">
    <property type="entry name" value="P450"/>
</dbReference>
<evidence type="ECO:0008006" key="19">
    <source>
        <dbReference type="Google" id="ProtNLM"/>
    </source>
</evidence>
<keyword evidence="4 13" id="KW-0349">Heme</keyword>
<evidence type="ECO:0000256" key="14">
    <source>
        <dbReference type="PROSITE-ProRule" id="PRU00708"/>
    </source>
</evidence>
<evidence type="ECO:0000256" key="6">
    <source>
        <dbReference type="ARBA" id="ARBA00022723"/>
    </source>
</evidence>
<dbReference type="Gene3D" id="1.10.630.10">
    <property type="entry name" value="Cytochrome P450"/>
    <property type="match status" value="1"/>
</dbReference>
<name>A0A978VUJ7_ZIZJJ</name>
<dbReference type="Proteomes" id="UP000813462">
    <property type="component" value="Unassembled WGS sequence"/>
</dbReference>
<dbReference type="Pfam" id="PF13812">
    <property type="entry name" value="PPR_3"/>
    <property type="match status" value="1"/>
</dbReference>
<dbReference type="GO" id="GO:0010468">
    <property type="term" value="P:regulation of gene expression"/>
    <property type="evidence" value="ECO:0007669"/>
    <property type="project" value="UniProtKB-ARBA"/>
</dbReference>
<proteinExistence type="inferred from homology"/>
<feature type="binding site" description="axial binding residue" evidence="13">
    <location>
        <position position="453"/>
    </location>
    <ligand>
        <name>heme</name>
        <dbReference type="ChEBI" id="CHEBI:30413"/>
    </ligand>
    <ligandPart>
        <name>Fe</name>
        <dbReference type="ChEBI" id="CHEBI:18248"/>
    </ligandPart>
</feature>
<organism evidence="17 18">
    <name type="scientific">Ziziphus jujuba var. spinosa</name>
    <dbReference type="NCBI Taxonomy" id="714518"/>
    <lineage>
        <taxon>Eukaryota</taxon>
        <taxon>Viridiplantae</taxon>
        <taxon>Streptophyta</taxon>
        <taxon>Embryophyta</taxon>
        <taxon>Tracheophyta</taxon>
        <taxon>Spermatophyta</taxon>
        <taxon>Magnoliopsida</taxon>
        <taxon>eudicotyledons</taxon>
        <taxon>Gunneridae</taxon>
        <taxon>Pentapetalae</taxon>
        <taxon>rosids</taxon>
        <taxon>fabids</taxon>
        <taxon>Rosales</taxon>
        <taxon>Rhamnaceae</taxon>
        <taxon>Paliureae</taxon>
        <taxon>Ziziphus</taxon>
    </lineage>
</organism>
<dbReference type="InterPro" id="IPR002885">
    <property type="entry name" value="PPR_rpt"/>
</dbReference>
<evidence type="ECO:0000256" key="8">
    <source>
        <dbReference type="ARBA" id="ARBA00022989"/>
    </source>
</evidence>
<keyword evidence="7" id="KW-0677">Repeat</keyword>
<keyword evidence="8 16" id="KW-1133">Transmembrane helix</keyword>
<keyword evidence="11" id="KW-0503">Monooxygenase</keyword>
<dbReference type="GO" id="GO:0009658">
    <property type="term" value="P:chloroplast organization"/>
    <property type="evidence" value="ECO:0007669"/>
    <property type="project" value="UniProtKB-ARBA"/>
</dbReference>
<keyword evidence="10 13" id="KW-0408">Iron</keyword>
<evidence type="ECO:0000256" key="10">
    <source>
        <dbReference type="ARBA" id="ARBA00023004"/>
    </source>
</evidence>
<dbReference type="GO" id="GO:0016705">
    <property type="term" value="F:oxidoreductase activity, acting on paired donors, with incorporation or reduction of molecular oxygen"/>
    <property type="evidence" value="ECO:0007669"/>
    <property type="project" value="InterPro"/>
</dbReference>
<dbReference type="InterPro" id="IPR036396">
    <property type="entry name" value="Cyt_P450_sf"/>
</dbReference>
<evidence type="ECO:0000313" key="18">
    <source>
        <dbReference type="Proteomes" id="UP000813462"/>
    </source>
</evidence>
<dbReference type="PANTHER" id="PTHR24282:SF28">
    <property type="entry name" value="CYTOCHROME P450"/>
    <property type="match status" value="1"/>
</dbReference>
<comment type="subcellular location">
    <subcellularLocation>
        <location evidence="1">Membrane</location>
        <topology evidence="1">Single-pass membrane protein</topology>
    </subcellularLocation>
</comment>
<dbReference type="GO" id="GO:0080090">
    <property type="term" value="P:regulation of primary metabolic process"/>
    <property type="evidence" value="ECO:0007669"/>
    <property type="project" value="UniProtKB-ARBA"/>
</dbReference>
<evidence type="ECO:0000256" key="7">
    <source>
        <dbReference type="ARBA" id="ARBA00022737"/>
    </source>
</evidence>
<dbReference type="SUPFAM" id="SSF81901">
    <property type="entry name" value="HCP-like"/>
    <property type="match status" value="1"/>
</dbReference>
<evidence type="ECO:0000256" key="16">
    <source>
        <dbReference type="SAM" id="Phobius"/>
    </source>
</evidence>
<comment type="similarity">
    <text evidence="2">Belongs to the PPR family. P subfamily.</text>
</comment>
<dbReference type="PROSITE" id="PS00086">
    <property type="entry name" value="CYTOCHROME_P450"/>
    <property type="match status" value="1"/>
</dbReference>
<dbReference type="Pfam" id="PF13041">
    <property type="entry name" value="PPR_2"/>
    <property type="match status" value="2"/>
</dbReference>
<feature type="repeat" description="PPR" evidence="14">
    <location>
        <begin position="652"/>
        <end position="686"/>
    </location>
</feature>
<dbReference type="NCBIfam" id="TIGR00756">
    <property type="entry name" value="PPR"/>
    <property type="match status" value="5"/>
</dbReference>
<feature type="repeat" description="PPR" evidence="14">
    <location>
        <begin position="792"/>
        <end position="826"/>
    </location>
</feature>
<dbReference type="PROSITE" id="PS51375">
    <property type="entry name" value="PPR"/>
    <property type="match status" value="5"/>
</dbReference>
<feature type="compositionally biased region" description="Polar residues" evidence="15">
    <location>
        <begin position="559"/>
        <end position="568"/>
    </location>
</feature>
<evidence type="ECO:0000256" key="3">
    <source>
        <dbReference type="ARBA" id="ARBA00010617"/>
    </source>
</evidence>
<keyword evidence="9" id="KW-0560">Oxidoreductase</keyword>
<evidence type="ECO:0000256" key="4">
    <source>
        <dbReference type="ARBA" id="ARBA00022617"/>
    </source>
</evidence>
<dbReference type="AlphaFoldDB" id="A0A978VUJ7"/>
<dbReference type="Gene3D" id="1.25.40.10">
    <property type="entry name" value="Tetratricopeptide repeat domain"/>
    <property type="match status" value="2"/>
</dbReference>
<evidence type="ECO:0000256" key="13">
    <source>
        <dbReference type="PIRSR" id="PIRSR602401-1"/>
    </source>
</evidence>
<evidence type="ECO:0000256" key="1">
    <source>
        <dbReference type="ARBA" id="ARBA00004167"/>
    </source>
</evidence>
<dbReference type="InterPro" id="IPR002401">
    <property type="entry name" value="Cyt_P450_E_grp-I"/>
</dbReference>
<dbReference type="PANTHER" id="PTHR24282">
    <property type="entry name" value="CYTOCHROME P450 FAMILY MEMBER"/>
    <property type="match status" value="1"/>
</dbReference>
<dbReference type="EMBL" id="JAEACU010000002">
    <property type="protein sequence ID" value="KAH7542492.1"/>
    <property type="molecule type" value="Genomic_DNA"/>
</dbReference>
<dbReference type="GO" id="GO:0004497">
    <property type="term" value="F:monooxygenase activity"/>
    <property type="evidence" value="ECO:0007669"/>
    <property type="project" value="UniProtKB-KW"/>
</dbReference>
<feature type="repeat" description="PPR" evidence="14">
    <location>
        <begin position="757"/>
        <end position="791"/>
    </location>
</feature>
<comment type="similarity">
    <text evidence="3">Belongs to the cytochrome P450 family.</text>
</comment>
<protein>
    <recommendedName>
        <fullName evidence="19">Cytochrome P450 714C2-like</fullName>
    </recommendedName>
</protein>
<dbReference type="SUPFAM" id="SSF48264">
    <property type="entry name" value="Cytochrome P450"/>
    <property type="match status" value="1"/>
</dbReference>
<dbReference type="InterPro" id="IPR001128">
    <property type="entry name" value="Cyt_P450"/>
</dbReference>
<evidence type="ECO:0000256" key="12">
    <source>
        <dbReference type="ARBA" id="ARBA00023136"/>
    </source>
</evidence>
<feature type="region of interest" description="Disordered" evidence="15">
    <location>
        <begin position="539"/>
        <end position="568"/>
    </location>
</feature>
<dbReference type="GO" id="GO:0009507">
    <property type="term" value="C:chloroplast"/>
    <property type="evidence" value="ECO:0007669"/>
    <property type="project" value="UniProtKB-ARBA"/>
</dbReference>
<keyword evidence="12 16" id="KW-0472">Membrane</keyword>
<feature type="transmembrane region" description="Helical" evidence="16">
    <location>
        <begin position="98"/>
        <end position="114"/>
    </location>
</feature>
<dbReference type="Pfam" id="PF00067">
    <property type="entry name" value="p450"/>
    <property type="match status" value="1"/>
</dbReference>
<evidence type="ECO:0000256" key="15">
    <source>
        <dbReference type="SAM" id="MobiDB-lite"/>
    </source>
</evidence>